<dbReference type="InterPro" id="IPR036188">
    <property type="entry name" value="FAD/NAD-bd_sf"/>
</dbReference>
<proteinExistence type="predicted"/>
<name>A0ABP7CVZ7_9MICC</name>
<dbReference type="EMBL" id="BAABEO010000024">
    <property type="protein sequence ID" value="GAA3696176.1"/>
    <property type="molecule type" value="Genomic_DNA"/>
</dbReference>
<evidence type="ECO:0000313" key="4">
    <source>
        <dbReference type="Proteomes" id="UP001500752"/>
    </source>
</evidence>
<sequence>MTTAIIGGGVVGLNLAWSLRQRGEDVTVVEGGRIGNSASGVNAGWVTPSLSTPLAAPGIVKTGIKHMFDKDGALVIKPRPDTAWIKWLWNFSRSARPAAYERGVKALLHLNEHTLDLFDQLREDGVEFEMRNAGILALALEEGGLGWFRQLFDQLTPLGFKGGIEYLTPDEARALDPAVGPDIKEAAHTLIDRFVDPDGLLAGLLQRLTGMGVEVHQNRPVHSLSRSGSSWTIHTDQGPIQADRVVVALGAAANRLLKSVNVKLPIIGAKGYSVELEGSGVPPRHALYLMEAKLGLSPLGRGVRIGGFFELPGTGSDVSPRRVEQLVQQTRPYLGGWTPESVNITAGRAGLRPSTPDSLPFIGPVPDVEGLYVAAGHGMLGVTLAPATAAALTSIIIDRVVPEHVLPFQLAGRI</sequence>
<evidence type="ECO:0000256" key="1">
    <source>
        <dbReference type="ARBA" id="ARBA00023002"/>
    </source>
</evidence>
<protein>
    <submittedName>
        <fullName evidence="3">FAD-dependent oxidoreductase</fullName>
    </submittedName>
</protein>
<keyword evidence="1" id="KW-0560">Oxidoreductase</keyword>
<dbReference type="SUPFAM" id="SSF51905">
    <property type="entry name" value="FAD/NAD(P)-binding domain"/>
    <property type="match status" value="1"/>
</dbReference>
<dbReference type="Pfam" id="PF01266">
    <property type="entry name" value="DAO"/>
    <property type="match status" value="1"/>
</dbReference>
<evidence type="ECO:0000313" key="3">
    <source>
        <dbReference type="EMBL" id="GAA3696176.1"/>
    </source>
</evidence>
<gene>
    <name evidence="3" type="ORF">GCM10023081_36640</name>
</gene>
<dbReference type="PANTHER" id="PTHR13847:SF289">
    <property type="entry name" value="GLYCINE OXIDASE"/>
    <property type="match status" value="1"/>
</dbReference>
<dbReference type="Proteomes" id="UP001500752">
    <property type="component" value="Unassembled WGS sequence"/>
</dbReference>
<organism evidence="3 4">
    <name type="scientific">Arthrobacter ginkgonis</name>
    <dbReference type="NCBI Taxonomy" id="1630594"/>
    <lineage>
        <taxon>Bacteria</taxon>
        <taxon>Bacillati</taxon>
        <taxon>Actinomycetota</taxon>
        <taxon>Actinomycetes</taxon>
        <taxon>Micrococcales</taxon>
        <taxon>Micrococcaceae</taxon>
        <taxon>Arthrobacter</taxon>
    </lineage>
</organism>
<keyword evidence="4" id="KW-1185">Reference proteome</keyword>
<accession>A0ABP7CVZ7</accession>
<comment type="caution">
    <text evidence="3">The sequence shown here is derived from an EMBL/GenBank/DDBJ whole genome shotgun (WGS) entry which is preliminary data.</text>
</comment>
<dbReference type="InterPro" id="IPR006076">
    <property type="entry name" value="FAD-dep_OxRdtase"/>
</dbReference>
<dbReference type="PANTHER" id="PTHR13847">
    <property type="entry name" value="SARCOSINE DEHYDROGENASE-RELATED"/>
    <property type="match status" value="1"/>
</dbReference>
<dbReference type="RefSeq" id="WP_345153073.1">
    <property type="nucleotide sequence ID" value="NZ_BAABEO010000024.1"/>
</dbReference>
<reference evidence="4" key="1">
    <citation type="journal article" date="2019" name="Int. J. Syst. Evol. Microbiol.">
        <title>The Global Catalogue of Microorganisms (GCM) 10K type strain sequencing project: providing services to taxonomists for standard genome sequencing and annotation.</title>
        <authorList>
            <consortium name="The Broad Institute Genomics Platform"/>
            <consortium name="The Broad Institute Genome Sequencing Center for Infectious Disease"/>
            <person name="Wu L."/>
            <person name="Ma J."/>
        </authorList>
    </citation>
    <scope>NUCLEOTIDE SEQUENCE [LARGE SCALE GENOMIC DNA]</scope>
    <source>
        <strain evidence="4">JCM 30742</strain>
    </source>
</reference>
<dbReference type="Gene3D" id="3.50.50.60">
    <property type="entry name" value="FAD/NAD(P)-binding domain"/>
    <property type="match status" value="2"/>
</dbReference>
<feature type="domain" description="FAD dependent oxidoreductase" evidence="2">
    <location>
        <begin position="4"/>
        <end position="393"/>
    </location>
</feature>
<evidence type="ECO:0000259" key="2">
    <source>
        <dbReference type="Pfam" id="PF01266"/>
    </source>
</evidence>
<dbReference type="Gene3D" id="3.30.9.10">
    <property type="entry name" value="D-Amino Acid Oxidase, subunit A, domain 2"/>
    <property type="match status" value="1"/>
</dbReference>
<dbReference type="SUPFAM" id="SSF54373">
    <property type="entry name" value="FAD-linked reductases, C-terminal domain"/>
    <property type="match status" value="1"/>
</dbReference>